<keyword evidence="2" id="KW-0012">Acyltransferase</keyword>
<keyword evidence="3" id="KW-1185">Reference proteome</keyword>
<dbReference type="AlphaFoldDB" id="A0ABD5VHW4"/>
<protein>
    <submittedName>
        <fullName evidence="2">GNAT family N-acetyltransferase</fullName>
        <ecNumber evidence="2">2.3.-.-</ecNumber>
    </submittedName>
</protein>
<organism evidence="2 3">
    <name type="scientific">Halorubellus litoreus</name>
    <dbReference type="NCBI Taxonomy" id="755308"/>
    <lineage>
        <taxon>Archaea</taxon>
        <taxon>Methanobacteriati</taxon>
        <taxon>Methanobacteriota</taxon>
        <taxon>Stenosarchaea group</taxon>
        <taxon>Halobacteria</taxon>
        <taxon>Halobacteriales</taxon>
        <taxon>Halorubellaceae</taxon>
        <taxon>Halorubellus</taxon>
    </lineage>
</organism>
<dbReference type="Gene3D" id="3.40.630.30">
    <property type="match status" value="1"/>
</dbReference>
<feature type="domain" description="N-acetyltransferase" evidence="1">
    <location>
        <begin position="7"/>
        <end position="186"/>
    </location>
</feature>
<dbReference type="InterPro" id="IPR000182">
    <property type="entry name" value="GNAT_dom"/>
</dbReference>
<dbReference type="Pfam" id="PF00583">
    <property type="entry name" value="Acetyltransf_1"/>
    <property type="match status" value="1"/>
</dbReference>
<dbReference type="PANTHER" id="PTHR43072">
    <property type="entry name" value="N-ACETYLTRANSFERASE"/>
    <property type="match status" value="1"/>
</dbReference>
<gene>
    <name evidence="2" type="ORF">ACFQGB_09250</name>
</gene>
<dbReference type="PANTHER" id="PTHR43072:SF52">
    <property type="entry name" value="GCN5-RELATED N-ACETYLTRANSFERASE"/>
    <property type="match status" value="1"/>
</dbReference>
<dbReference type="CDD" id="cd04301">
    <property type="entry name" value="NAT_SF"/>
    <property type="match status" value="1"/>
</dbReference>
<evidence type="ECO:0000313" key="3">
    <source>
        <dbReference type="Proteomes" id="UP001596395"/>
    </source>
</evidence>
<proteinExistence type="predicted"/>
<dbReference type="InterPro" id="IPR016181">
    <property type="entry name" value="Acyl_CoA_acyltransferase"/>
</dbReference>
<dbReference type="EMBL" id="JBHSXN010000002">
    <property type="protein sequence ID" value="MFC6953049.1"/>
    <property type="molecule type" value="Genomic_DNA"/>
</dbReference>
<accession>A0ABD5VHW4</accession>
<keyword evidence="2" id="KW-0808">Transferase</keyword>
<evidence type="ECO:0000259" key="1">
    <source>
        <dbReference type="PROSITE" id="PS51186"/>
    </source>
</evidence>
<dbReference type="GO" id="GO:0016746">
    <property type="term" value="F:acyltransferase activity"/>
    <property type="evidence" value="ECO:0007669"/>
    <property type="project" value="UniProtKB-KW"/>
</dbReference>
<evidence type="ECO:0000313" key="2">
    <source>
        <dbReference type="EMBL" id="MFC6953049.1"/>
    </source>
</evidence>
<comment type="caution">
    <text evidence="2">The sequence shown here is derived from an EMBL/GenBank/DDBJ whole genome shotgun (WGS) entry which is preliminary data.</text>
</comment>
<dbReference type="SUPFAM" id="SSF55729">
    <property type="entry name" value="Acyl-CoA N-acyltransferases (Nat)"/>
    <property type="match status" value="1"/>
</dbReference>
<dbReference type="Proteomes" id="UP001596395">
    <property type="component" value="Unassembled WGS sequence"/>
</dbReference>
<dbReference type="PROSITE" id="PS51186">
    <property type="entry name" value="GNAT"/>
    <property type="match status" value="1"/>
</dbReference>
<name>A0ABD5VHW4_9EURY</name>
<sequence>MASIASVTYREATADDVDAIRDVARTTWEADYPTVVNREAITDTVESWYGADQLAADVRRGDALVLVADRRDGAPDDGDGAADDDGAPDDADASVVGFVHAVVDGDCGTLLRAYVHPDARGDGLGRGLVDAALDAFRDRGCERAEAMVLARNDPGTAFYERLGFEHVATDTTTIGGDGYDERVYLKYL</sequence>
<dbReference type="RefSeq" id="WP_336350027.1">
    <property type="nucleotide sequence ID" value="NZ_JAZAQL010000002.1"/>
</dbReference>
<reference evidence="2 3" key="1">
    <citation type="journal article" date="2019" name="Int. J. Syst. Evol. Microbiol.">
        <title>The Global Catalogue of Microorganisms (GCM) 10K type strain sequencing project: providing services to taxonomists for standard genome sequencing and annotation.</title>
        <authorList>
            <consortium name="The Broad Institute Genomics Platform"/>
            <consortium name="The Broad Institute Genome Sequencing Center for Infectious Disease"/>
            <person name="Wu L."/>
            <person name="Ma J."/>
        </authorList>
    </citation>
    <scope>NUCLEOTIDE SEQUENCE [LARGE SCALE GENOMIC DNA]</scope>
    <source>
        <strain evidence="2 3">GX26</strain>
    </source>
</reference>
<dbReference type="EC" id="2.3.-.-" evidence="2"/>